<protein>
    <submittedName>
        <fullName evidence="1">GTOR</fullName>
    </submittedName>
</protein>
<sequence length="127" mass="14489">KTIVKYCSNLIQPFIKSVCKSVLKIKNKDNQLQVVCIQTLAELFAQSGKDLLEFFQETVDKLVKILKEGCEELKIVSLRCLQNLSTGSWLPVIPYYINIDLIDTMIMLIKQDVSHEVQKEAAKTMVI</sequence>
<dbReference type="InterPro" id="IPR011989">
    <property type="entry name" value="ARM-like"/>
</dbReference>
<dbReference type="InterPro" id="IPR016024">
    <property type="entry name" value="ARM-type_fold"/>
</dbReference>
<accession>A0A146KIK2</accession>
<dbReference type="Gene3D" id="1.25.10.10">
    <property type="entry name" value="Leucine-rich Repeat Variant"/>
    <property type="match status" value="1"/>
</dbReference>
<dbReference type="EMBL" id="GDID01001517">
    <property type="protein sequence ID" value="JAP95089.1"/>
    <property type="molecule type" value="Transcribed_RNA"/>
</dbReference>
<name>A0A146KIK2_9EUKA</name>
<proteinExistence type="predicted"/>
<dbReference type="SUPFAM" id="SSF48371">
    <property type="entry name" value="ARM repeat"/>
    <property type="match status" value="1"/>
</dbReference>
<feature type="non-terminal residue" evidence="1">
    <location>
        <position position="1"/>
    </location>
</feature>
<feature type="non-terminal residue" evidence="1">
    <location>
        <position position="127"/>
    </location>
</feature>
<organism evidence="1">
    <name type="scientific">Trepomonas sp. PC1</name>
    <dbReference type="NCBI Taxonomy" id="1076344"/>
    <lineage>
        <taxon>Eukaryota</taxon>
        <taxon>Metamonada</taxon>
        <taxon>Diplomonadida</taxon>
        <taxon>Hexamitidae</taxon>
        <taxon>Hexamitinae</taxon>
        <taxon>Trepomonas</taxon>
    </lineage>
</organism>
<dbReference type="AlphaFoldDB" id="A0A146KIK2"/>
<reference evidence="1" key="1">
    <citation type="submission" date="2015-07" db="EMBL/GenBank/DDBJ databases">
        <title>Adaptation to a free-living lifestyle via gene acquisitions in the diplomonad Trepomonas sp. PC1.</title>
        <authorList>
            <person name="Xu F."/>
            <person name="Jerlstrom-Hultqvist J."/>
            <person name="Kolisko M."/>
            <person name="Simpson A.G.B."/>
            <person name="Roger A.J."/>
            <person name="Svard S.G."/>
            <person name="Andersson J.O."/>
        </authorList>
    </citation>
    <scope>NUCLEOTIDE SEQUENCE</scope>
    <source>
        <strain evidence="1">PC1</strain>
    </source>
</reference>
<evidence type="ECO:0000313" key="1">
    <source>
        <dbReference type="EMBL" id="JAP95089.1"/>
    </source>
</evidence>
<gene>
    <name evidence="1" type="ORF">TPC1_12028</name>
</gene>